<protein>
    <submittedName>
        <fullName evidence="2">Uncharacterized protein</fullName>
    </submittedName>
</protein>
<gene>
    <name evidence="2" type="ORF">DPMN_066354</name>
</gene>
<evidence type="ECO:0000256" key="1">
    <source>
        <dbReference type="SAM" id="Coils"/>
    </source>
</evidence>
<keyword evidence="3" id="KW-1185">Reference proteome</keyword>
<dbReference type="Proteomes" id="UP000828390">
    <property type="component" value="Unassembled WGS sequence"/>
</dbReference>
<accession>A0A9D3YTV7</accession>
<comment type="caution">
    <text evidence="2">The sequence shown here is derived from an EMBL/GenBank/DDBJ whole genome shotgun (WGS) entry which is preliminary data.</text>
</comment>
<proteinExistence type="predicted"/>
<evidence type="ECO:0000313" key="2">
    <source>
        <dbReference type="EMBL" id="KAH3706963.1"/>
    </source>
</evidence>
<dbReference type="EMBL" id="JAIWYP010000014">
    <property type="protein sequence ID" value="KAH3706963.1"/>
    <property type="molecule type" value="Genomic_DNA"/>
</dbReference>
<feature type="coiled-coil region" evidence="1">
    <location>
        <begin position="22"/>
        <end position="71"/>
    </location>
</feature>
<keyword evidence="1" id="KW-0175">Coiled coil</keyword>
<organism evidence="2 3">
    <name type="scientific">Dreissena polymorpha</name>
    <name type="common">Zebra mussel</name>
    <name type="synonym">Mytilus polymorpha</name>
    <dbReference type="NCBI Taxonomy" id="45954"/>
    <lineage>
        <taxon>Eukaryota</taxon>
        <taxon>Metazoa</taxon>
        <taxon>Spiralia</taxon>
        <taxon>Lophotrochozoa</taxon>
        <taxon>Mollusca</taxon>
        <taxon>Bivalvia</taxon>
        <taxon>Autobranchia</taxon>
        <taxon>Heteroconchia</taxon>
        <taxon>Euheterodonta</taxon>
        <taxon>Imparidentia</taxon>
        <taxon>Neoheterodontei</taxon>
        <taxon>Myida</taxon>
        <taxon>Dreissenoidea</taxon>
        <taxon>Dreissenidae</taxon>
        <taxon>Dreissena</taxon>
    </lineage>
</organism>
<sequence>MKLSETARSNSKEVAQYINTFVETFKKKVENLEMKLNVKRESLTSHVTESIKRSEQTLSNIEKKALRYKNLFDLASKFGSMKHKVVLQFLASKLMKELEADDCIKKNSTLIIKCVHTVSTEDIENTMDQCSVSKSVQTRLRIVQR</sequence>
<dbReference type="AlphaFoldDB" id="A0A9D3YTV7"/>
<name>A0A9D3YTV7_DREPO</name>
<reference evidence="2" key="1">
    <citation type="journal article" date="2019" name="bioRxiv">
        <title>The Genome of the Zebra Mussel, Dreissena polymorpha: A Resource for Invasive Species Research.</title>
        <authorList>
            <person name="McCartney M.A."/>
            <person name="Auch B."/>
            <person name="Kono T."/>
            <person name="Mallez S."/>
            <person name="Zhang Y."/>
            <person name="Obille A."/>
            <person name="Becker A."/>
            <person name="Abrahante J.E."/>
            <person name="Garbe J."/>
            <person name="Badalamenti J.P."/>
            <person name="Herman A."/>
            <person name="Mangelson H."/>
            <person name="Liachko I."/>
            <person name="Sullivan S."/>
            <person name="Sone E.D."/>
            <person name="Koren S."/>
            <person name="Silverstein K.A.T."/>
            <person name="Beckman K.B."/>
            <person name="Gohl D.M."/>
        </authorList>
    </citation>
    <scope>NUCLEOTIDE SEQUENCE</scope>
    <source>
        <strain evidence="2">Duluth1</strain>
        <tissue evidence="2">Whole animal</tissue>
    </source>
</reference>
<reference evidence="2" key="2">
    <citation type="submission" date="2020-11" db="EMBL/GenBank/DDBJ databases">
        <authorList>
            <person name="McCartney M.A."/>
            <person name="Auch B."/>
            <person name="Kono T."/>
            <person name="Mallez S."/>
            <person name="Becker A."/>
            <person name="Gohl D.M."/>
            <person name="Silverstein K.A.T."/>
            <person name="Koren S."/>
            <person name="Bechman K.B."/>
            <person name="Herman A."/>
            <person name="Abrahante J.E."/>
            <person name="Garbe J."/>
        </authorList>
    </citation>
    <scope>NUCLEOTIDE SEQUENCE</scope>
    <source>
        <strain evidence="2">Duluth1</strain>
        <tissue evidence="2">Whole animal</tissue>
    </source>
</reference>
<evidence type="ECO:0000313" key="3">
    <source>
        <dbReference type="Proteomes" id="UP000828390"/>
    </source>
</evidence>